<keyword evidence="4" id="KW-1185">Reference proteome</keyword>
<dbReference type="RefSeq" id="WP_174408961.1">
    <property type="nucleotide sequence ID" value="NZ_BLVP01000005.1"/>
</dbReference>
<evidence type="ECO:0000256" key="2">
    <source>
        <dbReference type="SAM" id="MobiDB-lite"/>
    </source>
</evidence>
<organism evidence="3 4">
    <name type="scientific">Desulfovibrio psychrotolerans</name>
    <dbReference type="NCBI Taxonomy" id="415242"/>
    <lineage>
        <taxon>Bacteria</taxon>
        <taxon>Pseudomonadati</taxon>
        <taxon>Thermodesulfobacteriota</taxon>
        <taxon>Desulfovibrionia</taxon>
        <taxon>Desulfovibrionales</taxon>
        <taxon>Desulfovibrionaceae</taxon>
        <taxon>Desulfovibrio</taxon>
    </lineage>
</organism>
<sequence>MISIHTPLSRPHGGTEADSPDTTTISIPQTEYRTMRTIMLTPPQALPHSALRLFTHMTGILGMALLWLAAPALAANAPNPDAVMRSVTSTITMEKAGQERGREWENEQARLLEEIRQARLEESWYALQVETFTRYVETARSRVAEQRSVRQELERMETELEGELVRTLTAMESLVNSDMPFLSEERARRIAFLHKSLADYELASAEKLRRVLEGLQAEVSYGAGVHMEDNIIEPHGVAQGVQLIRTGRVGLYALSPDGARGWHWKRGHGFAPLDDAAVRSVATLRDMLERKQVLTLPVLPFSPSQPVMDASHGAAEPNTAGQAEEFRGAAATISAPGTDADNLLHQTTSAAQAQGEDR</sequence>
<feature type="coiled-coil region" evidence="1">
    <location>
        <begin position="101"/>
        <end position="163"/>
    </location>
</feature>
<dbReference type="Pfam" id="PF11932">
    <property type="entry name" value="DUF3450"/>
    <property type="match status" value="1"/>
</dbReference>
<dbReference type="InterPro" id="IPR016866">
    <property type="entry name" value="UCP028069"/>
</dbReference>
<name>A0A7J0BTE7_9BACT</name>
<evidence type="ECO:0008006" key="5">
    <source>
        <dbReference type="Google" id="ProtNLM"/>
    </source>
</evidence>
<evidence type="ECO:0000313" key="4">
    <source>
        <dbReference type="Proteomes" id="UP000503820"/>
    </source>
</evidence>
<dbReference type="AlphaFoldDB" id="A0A7J0BTE7"/>
<reference evidence="3 4" key="1">
    <citation type="submission" date="2020-05" db="EMBL/GenBank/DDBJ databases">
        <title>Draft genome sequence of Desulfovibrio psychrotolerans JS1T.</title>
        <authorList>
            <person name="Ueno A."/>
            <person name="Tamazawa S."/>
            <person name="Tamamura S."/>
            <person name="Murakami T."/>
            <person name="Kiyama T."/>
            <person name="Inomata H."/>
            <person name="Amano Y."/>
            <person name="Miyakawa K."/>
            <person name="Tamaki H."/>
            <person name="Naganuma T."/>
            <person name="Kaneko K."/>
        </authorList>
    </citation>
    <scope>NUCLEOTIDE SEQUENCE [LARGE SCALE GENOMIC DNA]</scope>
    <source>
        <strain evidence="3 4">JS1</strain>
    </source>
</reference>
<comment type="caution">
    <text evidence="3">The sequence shown here is derived from an EMBL/GenBank/DDBJ whole genome shotgun (WGS) entry which is preliminary data.</text>
</comment>
<evidence type="ECO:0000256" key="1">
    <source>
        <dbReference type="SAM" id="Coils"/>
    </source>
</evidence>
<evidence type="ECO:0000313" key="3">
    <source>
        <dbReference type="EMBL" id="GFM36274.1"/>
    </source>
</evidence>
<proteinExistence type="predicted"/>
<keyword evidence="1" id="KW-0175">Coiled coil</keyword>
<gene>
    <name evidence="3" type="ORF">DSM19430T_09580</name>
</gene>
<accession>A0A7J0BTE7</accession>
<feature type="region of interest" description="Disordered" evidence="2">
    <location>
        <begin position="1"/>
        <end position="24"/>
    </location>
</feature>
<protein>
    <recommendedName>
        <fullName evidence="5">DUF3450 domain-containing protein</fullName>
    </recommendedName>
</protein>
<dbReference type="EMBL" id="BLVP01000005">
    <property type="protein sequence ID" value="GFM36274.1"/>
    <property type="molecule type" value="Genomic_DNA"/>
</dbReference>
<dbReference type="Proteomes" id="UP000503820">
    <property type="component" value="Unassembled WGS sequence"/>
</dbReference>